<dbReference type="PRINTS" id="PR02019">
    <property type="entry name" value="AQUAPORIN7"/>
</dbReference>
<keyword evidence="4 10" id="KW-0812">Transmembrane</keyword>
<comment type="catalytic activity">
    <reaction evidence="9">
        <text>glycerol(in) = glycerol(out)</text>
        <dbReference type="Rhea" id="RHEA:29675"/>
        <dbReference type="ChEBI" id="CHEBI:17754"/>
    </reaction>
</comment>
<protein>
    <submittedName>
        <fullName evidence="12">Aquaporin-3</fullName>
    </submittedName>
</protein>
<evidence type="ECO:0000256" key="1">
    <source>
        <dbReference type="ARBA" id="ARBA00004141"/>
    </source>
</evidence>
<feature type="transmembrane region" description="Helical" evidence="11">
    <location>
        <begin position="33"/>
        <end position="55"/>
    </location>
</feature>
<evidence type="ECO:0000256" key="8">
    <source>
        <dbReference type="ARBA" id="ARBA00034651"/>
    </source>
</evidence>
<comment type="similarity">
    <text evidence="2 10">Belongs to the MIP/aquaporin (TC 1.A.8) family.</text>
</comment>
<proteinExistence type="evidence at transcript level"/>
<evidence type="ECO:0000256" key="3">
    <source>
        <dbReference type="ARBA" id="ARBA00022448"/>
    </source>
</evidence>
<reference evidence="12" key="1">
    <citation type="submission" date="2009-03" db="EMBL/GenBank/DDBJ databases">
        <title>Osmerus mordax full-length cDNAs.</title>
        <authorList>
            <person name="von Schalburg K."/>
            <person name="Leong J."/>
            <person name="Cooper G."/>
            <person name="Davidson W.S."/>
            <person name="Koop B.F."/>
        </authorList>
    </citation>
    <scope>NUCLEOTIDE SEQUENCE</scope>
    <source>
        <tissue evidence="12">Brain</tissue>
    </source>
</reference>
<sequence>MGTFMATLAALRLSGMDRLLKKCCIRSSLVKKCLAECLGVFIIIVFGCGSVAQVVTSKDKAGQYLSINLGFALGTTFGIHVSRGVSGAHLNPAVTLSLCFLGRHPWFDLPFYALSQLLGAFLAAATVALQYYGTESIKTCSLPHYWYCCGQFRLVPCVCV</sequence>
<dbReference type="AlphaFoldDB" id="C1BIR2"/>
<comment type="catalytic activity">
    <reaction evidence="7">
        <text>urea(in) = urea(out)</text>
        <dbReference type="Rhea" id="RHEA:32799"/>
        <dbReference type="ChEBI" id="CHEBI:16199"/>
    </reaction>
</comment>
<evidence type="ECO:0000256" key="11">
    <source>
        <dbReference type="SAM" id="Phobius"/>
    </source>
</evidence>
<dbReference type="PRINTS" id="PR00783">
    <property type="entry name" value="MINTRINSICP"/>
</dbReference>
<comment type="catalytic activity">
    <reaction evidence="8">
        <text>H2O(in) = H2O(out)</text>
        <dbReference type="Rhea" id="RHEA:29667"/>
        <dbReference type="ChEBI" id="CHEBI:15377"/>
    </reaction>
</comment>
<gene>
    <name evidence="12" type="primary">AQP3</name>
</gene>
<dbReference type="SUPFAM" id="SSF81338">
    <property type="entry name" value="Aquaporin-like"/>
    <property type="match status" value="1"/>
</dbReference>
<dbReference type="Pfam" id="PF00230">
    <property type="entry name" value="MIP"/>
    <property type="match status" value="1"/>
</dbReference>
<dbReference type="GO" id="GO:0015254">
    <property type="term" value="F:glycerol channel activity"/>
    <property type="evidence" value="ECO:0007669"/>
    <property type="project" value="TreeGrafter"/>
</dbReference>
<feature type="transmembrane region" description="Helical" evidence="11">
    <location>
        <begin position="112"/>
        <end position="132"/>
    </location>
</feature>
<accession>C1BIR2</accession>
<keyword evidence="3 10" id="KW-0813">Transport</keyword>
<dbReference type="PANTHER" id="PTHR43829:SF13">
    <property type="entry name" value="AQUAPORIN-10"/>
    <property type="match status" value="1"/>
</dbReference>
<evidence type="ECO:0000256" key="6">
    <source>
        <dbReference type="ARBA" id="ARBA00023136"/>
    </source>
</evidence>
<dbReference type="InterPro" id="IPR000425">
    <property type="entry name" value="MIP"/>
</dbReference>
<dbReference type="GO" id="GO:0015250">
    <property type="term" value="F:water channel activity"/>
    <property type="evidence" value="ECO:0007669"/>
    <property type="project" value="TreeGrafter"/>
</dbReference>
<dbReference type="Gene3D" id="1.20.1080.10">
    <property type="entry name" value="Glycerol uptake facilitator protein"/>
    <property type="match status" value="1"/>
</dbReference>
<evidence type="ECO:0000256" key="2">
    <source>
        <dbReference type="ARBA" id="ARBA00006175"/>
    </source>
</evidence>
<evidence type="ECO:0000256" key="7">
    <source>
        <dbReference type="ARBA" id="ARBA00033993"/>
    </source>
</evidence>
<comment type="subcellular location">
    <subcellularLocation>
        <location evidence="1">Membrane</location>
        <topology evidence="1">Multi-pass membrane protein</topology>
    </subcellularLocation>
</comment>
<organism evidence="12">
    <name type="scientific">Osmerus mordax</name>
    <name type="common">Rainbow smelt</name>
    <name type="synonym">Atherina mordax</name>
    <dbReference type="NCBI Taxonomy" id="8014"/>
    <lineage>
        <taxon>Eukaryota</taxon>
        <taxon>Metazoa</taxon>
        <taxon>Chordata</taxon>
        <taxon>Craniata</taxon>
        <taxon>Vertebrata</taxon>
        <taxon>Euteleostomi</taxon>
        <taxon>Actinopterygii</taxon>
        <taxon>Neopterygii</taxon>
        <taxon>Teleostei</taxon>
        <taxon>Stomiati</taxon>
        <taxon>Osmeriformes</taxon>
        <taxon>Osmeridae</taxon>
        <taxon>Osmerus</taxon>
    </lineage>
</organism>
<dbReference type="GO" id="GO:0015204">
    <property type="term" value="F:urea transmembrane transporter activity"/>
    <property type="evidence" value="ECO:0007669"/>
    <property type="project" value="TreeGrafter"/>
</dbReference>
<dbReference type="InterPro" id="IPR023271">
    <property type="entry name" value="Aquaporin-like"/>
</dbReference>
<evidence type="ECO:0000256" key="10">
    <source>
        <dbReference type="RuleBase" id="RU000477"/>
    </source>
</evidence>
<name>C1BIR2_OSMMO</name>
<evidence type="ECO:0000256" key="4">
    <source>
        <dbReference type="ARBA" id="ARBA00022692"/>
    </source>
</evidence>
<dbReference type="InterPro" id="IPR022357">
    <property type="entry name" value="MIP_CS"/>
</dbReference>
<dbReference type="InterPro" id="IPR050363">
    <property type="entry name" value="MIP/Aquaporin"/>
</dbReference>
<keyword evidence="5 11" id="KW-1133">Transmembrane helix</keyword>
<dbReference type="PANTHER" id="PTHR43829">
    <property type="entry name" value="AQUAPORIN OR AQUAGLYCEROPORIN RELATED"/>
    <property type="match status" value="1"/>
</dbReference>
<evidence type="ECO:0000256" key="9">
    <source>
        <dbReference type="ARBA" id="ARBA00049405"/>
    </source>
</evidence>
<dbReference type="PROSITE" id="PS00221">
    <property type="entry name" value="MIP"/>
    <property type="match status" value="1"/>
</dbReference>
<keyword evidence="6 11" id="KW-0472">Membrane</keyword>
<evidence type="ECO:0000256" key="5">
    <source>
        <dbReference type="ARBA" id="ARBA00022989"/>
    </source>
</evidence>
<dbReference type="GO" id="GO:0016323">
    <property type="term" value="C:basolateral plasma membrane"/>
    <property type="evidence" value="ECO:0007669"/>
    <property type="project" value="TreeGrafter"/>
</dbReference>
<evidence type="ECO:0000313" key="12">
    <source>
        <dbReference type="EMBL" id="ACO08915.1"/>
    </source>
</evidence>
<dbReference type="EMBL" id="BT074491">
    <property type="protein sequence ID" value="ACO08915.1"/>
    <property type="molecule type" value="mRNA"/>
</dbReference>